<protein>
    <recommendedName>
        <fullName evidence="5">DNA polymerase III subunit gamma/tau</fullName>
    </recommendedName>
</protein>
<comment type="caution">
    <text evidence="3">The sequence shown here is derived from an EMBL/GenBank/DDBJ whole genome shotgun (WGS) entry which is preliminary data.</text>
</comment>
<gene>
    <name evidence="3" type="ORF">HD599_002355</name>
</gene>
<feature type="compositionally biased region" description="Acidic residues" evidence="1">
    <location>
        <begin position="7"/>
        <end position="18"/>
    </location>
</feature>
<dbReference type="AlphaFoldDB" id="A0A841APZ9"/>
<dbReference type="Proteomes" id="UP000536685">
    <property type="component" value="Unassembled WGS sequence"/>
</dbReference>
<name>A0A841APZ9_9MICO</name>
<proteinExistence type="predicted"/>
<evidence type="ECO:0000313" key="4">
    <source>
        <dbReference type="Proteomes" id="UP000536685"/>
    </source>
</evidence>
<keyword evidence="2" id="KW-1133">Transmembrane helix</keyword>
<dbReference type="RefSeq" id="WP_184237793.1">
    <property type="nucleotide sequence ID" value="NZ_JACHMJ010000001.1"/>
</dbReference>
<feature type="transmembrane region" description="Helical" evidence="2">
    <location>
        <begin position="66"/>
        <end position="83"/>
    </location>
</feature>
<dbReference type="EMBL" id="JACHMJ010000001">
    <property type="protein sequence ID" value="MBB5844032.1"/>
    <property type="molecule type" value="Genomic_DNA"/>
</dbReference>
<feature type="region of interest" description="Disordered" evidence="1">
    <location>
        <begin position="1"/>
        <end position="59"/>
    </location>
</feature>
<evidence type="ECO:0008006" key="5">
    <source>
        <dbReference type="Google" id="ProtNLM"/>
    </source>
</evidence>
<reference evidence="3 4" key="1">
    <citation type="submission" date="2020-08" db="EMBL/GenBank/DDBJ databases">
        <title>Sequencing the genomes of 1000 actinobacteria strains.</title>
        <authorList>
            <person name="Klenk H.-P."/>
        </authorList>
    </citation>
    <scope>NUCLEOTIDE SEQUENCE [LARGE SCALE GENOMIC DNA]</scope>
    <source>
        <strain evidence="3 4">DSM 105784</strain>
    </source>
</reference>
<accession>A0A841APZ9</accession>
<feature type="transmembrane region" description="Helical" evidence="2">
    <location>
        <begin position="133"/>
        <end position="153"/>
    </location>
</feature>
<evidence type="ECO:0000256" key="2">
    <source>
        <dbReference type="SAM" id="Phobius"/>
    </source>
</evidence>
<feature type="compositionally biased region" description="Low complexity" evidence="1">
    <location>
        <begin position="33"/>
        <end position="53"/>
    </location>
</feature>
<keyword evidence="4" id="KW-1185">Reference proteome</keyword>
<sequence>MSSNPPTDDDLVDDDGPDEALSWGDERDASYVAGPAAAPDSPSTDSDPSTGSGTDDEDAPAATSSFLLVSYGILAGVYGLYTIGWLTSVLRGSGTMSTVLGEIMFQLGEFLSIAAPPLWFASVLFLTRGRKPIVRLGWLVVGLVLLVPIPFIMGS</sequence>
<organism evidence="3 4">
    <name type="scientific">Conyzicola lurida</name>
    <dbReference type="NCBI Taxonomy" id="1172621"/>
    <lineage>
        <taxon>Bacteria</taxon>
        <taxon>Bacillati</taxon>
        <taxon>Actinomycetota</taxon>
        <taxon>Actinomycetes</taxon>
        <taxon>Micrococcales</taxon>
        <taxon>Microbacteriaceae</taxon>
        <taxon>Conyzicola</taxon>
    </lineage>
</organism>
<keyword evidence="2" id="KW-0472">Membrane</keyword>
<feature type="transmembrane region" description="Helical" evidence="2">
    <location>
        <begin position="103"/>
        <end position="126"/>
    </location>
</feature>
<evidence type="ECO:0000313" key="3">
    <source>
        <dbReference type="EMBL" id="MBB5844032.1"/>
    </source>
</evidence>
<keyword evidence="2" id="KW-0812">Transmembrane</keyword>
<evidence type="ECO:0000256" key="1">
    <source>
        <dbReference type="SAM" id="MobiDB-lite"/>
    </source>
</evidence>